<keyword evidence="2" id="KW-1185">Reference proteome</keyword>
<evidence type="ECO:0000313" key="2">
    <source>
        <dbReference type="Proteomes" id="UP001589628"/>
    </source>
</evidence>
<dbReference type="InterPro" id="IPR011057">
    <property type="entry name" value="Mss4-like_sf"/>
</dbReference>
<dbReference type="Pfam" id="PF19648">
    <property type="entry name" value="DUF6151"/>
    <property type="match status" value="1"/>
</dbReference>
<gene>
    <name evidence="1" type="ORF">ACFFLH_16345</name>
</gene>
<dbReference type="RefSeq" id="WP_027312822.1">
    <property type="nucleotide sequence ID" value="NZ_JBHLZN010000007.1"/>
</dbReference>
<dbReference type="InterPro" id="IPR046149">
    <property type="entry name" value="DUF6151"/>
</dbReference>
<organism evidence="1 2">
    <name type="scientific">Balneatrix alpica</name>
    <dbReference type="NCBI Taxonomy" id="75684"/>
    <lineage>
        <taxon>Bacteria</taxon>
        <taxon>Pseudomonadati</taxon>
        <taxon>Pseudomonadota</taxon>
        <taxon>Gammaproteobacteria</taxon>
        <taxon>Oceanospirillales</taxon>
        <taxon>Balneatrichaceae</taxon>
        <taxon>Balneatrix</taxon>
    </lineage>
</organism>
<dbReference type="SUPFAM" id="SSF51316">
    <property type="entry name" value="Mss4-like"/>
    <property type="match status" value="1"/>
</dbReference>
<accession>A0ABV5ZFC2</accession>
<name>A0ABV5ZFC2_9GAMM</name>
<sequence length="194" mass="21316">MHQVKCQCGAVQGRLLKGAPNNRIRCYCSDCQAFARYFEPGLQVLDAQGGTEIVQVCQSRLCFDRGLENVAAIRLTNTGMIRWYAQCCQTPIGNVMADPKMSFIGLIHTCLDQSALDKDFGPSVSAFNTQDALGDPKPQSRGLLRSLLRFMRLVLLSRVFGRYKKSPLFSASGAPIVTPKILAASELQKLKTAV</sequence>
<protein>
    <submittedName>
        <fullName evidence="1">DUF6151 family protein</fullName>
    </submittedName>
</protein>
<evidence type="ECO:0000313" key="1">
    <source>
        <dbReference type="EMBL" id="MFB9887987.1"/>
    </source>
</evidence>
<dbReference type="EMBL" id="JBHLZN010000007">
    <property type="protein sequence ID" value="MFB9887987.1"/>
    <property type="molecule type" value="Genomic_DNA"/>
</dbReference>
<dbReference type="Proteomes" id="UP001589628">
    <property type="component" value="Unassembled WGS sequence"/>
</dbReference>
<proteinExistence type="predicted"/>
<reference evidence="1 2" key="1">
    <citation type="submission" date="2024-09" db="EMBL/GenBank/DDBJ databases">
        <authorList>
            <person name="Sun Q."/>
            <person name="Mori K."/>
        </authorList>
    </citation>
    <scope>NUCLEOTIDE SEQUENCE [LARGE SCALE GENOMIC DNA]</scope>
    <source>
        <strain evidence="1 2">ATCC 51285</strain>
    </source>
</reference>
<comment type="caution">
    <text evidence="1">The sequence shown here is derived from an EMBL/GenBank/DDBJ whole genome shotgun (WGS) entry which is preliminary data.</text>
</comment>